<evidence type="ECO:0000313" key="3">
    <source>
        <dbReference type="RefSeq" id="XP_021800747.1"/>
    </source>
</evidence>
<protein>
    <submittedName>
        <fullName evidence="3">Cyclic phosphodiesterase-like isoform X1</fullName>
    </submittedName>
    <submittedName>
        <fullName evidence="4">Cyclic phosphodiesterase-like isoform X2</fullName>
    </submittedName>
</protein>
<dbReference type="RefSeq" id="XP_021800747.1">
    <property type="nucleotide sequence ID" value="XM_021945055.1"/>
</dbReference>
<evidence type="ECO:0000256" key="1">
    <source>
        <dbReference type="SAM" id="SignalP"/>
    </source>
</evidence>
<organism evidence="2 3">
    <name type="scientific">Prunus avium</name>
    <name type="common">Cherry</name>
    <name type="synonym">Cerasus avium</name>
    <dbReference type="NCBI Taxonomy" id="42229"/>
    <lineage>
        <taxon>Eukaryota</taxon>
        <taxon>Viridiplantae</taxon>
        <taxon>Streptophyta</taxon>
        <taxon>Embryophyta</taxon>
        <taxon>Tracheophyta</taxon>
        <taxon>Spermatophyta</taxon>
        <taxon>Magnoliopsida</taxon>
        <taxon>eudicotyledons</taxon>
        <taxon>Gunneridae</taxon>
        <taxon>Pentapetalae</taxon>
        <taxon>rosids</taxon>
        <taxon>fabids</taxon>
        <taxon>Rosales</taxon>
        <taxon>Rosaceae</taxon>
        <taxon>Amygdaloideae</taxon>
        <taxon>Amygdaleae</taxon>
        <taxon>Prunus</taxon>
    </lineage>
</organism>
<dbReference type="InterPro" id="IPR012386">
    <property type="entry name" value="Cyclic-nucl_3Pdiesterase"/>
</dbReference>
<dbReference type="GO" id="GO:0009187">
    <property type="term" value="P:cyclic nucleotide metabolic process"/>
    <property type="evidence" value="ECO:0007669"/>
    <property type="project" value="TreeGrafter"/>
</dbReference>
<dbReference type="Proteomes" id="UP000515124">
    <property type="component" value="Unplaced"/>
</dbReference>
<feature type="chain" id="PRO_5044648822" evidence="1">
    <location>
        <begin position="30"/>
        <end position="243"/>
    </location>
</feature>
<dbReference type="GeneID" id="110745002"/>
<gene>
    <name evidence="3 4" type="primary">LOC110745002</name>
</gene>
<dbReference type="PANTHER" id="PTHR28141:SF1">
    <property type="entry name" value="2',3'-CYCLIC-NUCLEOTIDE 3'-PHOSPHODIESTERASE"/>
    <property type="match status" value="1"/>
</dbReference>
<evidence type="ECO:0000313" key="2">
    <source>
        <dbReference type="Proteomes" id="UP000515124"/>
    </source>
</evidence>
<reference evidence="3 4" key="1">
    <citation type="submission" date="2025-04" db="UniProtKB">
        <authorList>
            <consortium name="RefSeq"/>
        </authorList>
    </citation>
    <scope>IDENTIFICATION</scope>
</reference>
<dbReference type="SUPFAM" id="SSF55144">
    <property type="entry name" value="LigT-like"/>
    <property type="match status" value="1"/>
</dbReference>
<keyword evidence="2" id="KW-1185">Reference proteome</keyword>
<sequence>MARGVNCNAPKTIMNLIMLISILCFCTKSVNFEGQASRLPAVEVKFEGQASRLPAAEEPKSTALAENNVYSVWAFPPDDVALRLKKLMQGLRDEFSGPEFEPHITVVGAISLTPEDALNRFKSASRGLKAYDAKVDRVATGTFFYQCVFLLINPTPQVVETSAHCCGHFGFNSSTPYMPHLSILYADLTEEEKKKAQENANSLDESIGSLSFPVTRLALYKTDTGDKTLKSWEKIAECTLEAN</sequence>
<dbReference type="Gene3D" id="3.90.1140.10">
    <property type="entry name" value="Cyclic phosphodiesterase"/>
    <property type="match status" value="1"/>
</dbReference>
<dbReference type="KEGG" id="pavi:110745002"/>
<feature type="signal peptide" evidence="1">
    <location>
        <begin position="1"/>
        <end position="29"/>
    </location>
</feature>
<proteinExistence type="predicted"/>
<accession>A0A6P5RD70</accession>
<dbReference type="AlphaFoldDB" id="A0A6P5RD70"/>
<dbReference type="FunFam" id="3.90.1140.10:FF:000007">
    <property type="entry name" value="Cyclic phosphodiesterase"/>
    <property type="match status" value="1"/>
</dbReference>
<dbReference type="InterPro" id="IPR009097">
    <property type="entry name" value="Cyclic_Pdiesterase"/>
</dbReference>
<evidence type="ECO:0000313" key="4">
    <source>
        <dbReference type="RefSeq" id="XP_021800748.1"/>
    </source>
</evidence>
<dbReference type="GO" id="GO:0004113">
    <property type="term" value="F:2',3'-cyclic-nucleotide 3'-phosphodiesterase activity"/>
    <property type="evidence" value="ECO:0007669"/>
    <property type="project" value="TreeGrafter"/>
</dbReference>
<name>A0A6P5RD70_PRUAV</name>
<dbReference type="PANTHER" id="PTHR28141">
    <property type="entry name" value="2',3'-CYCLIC-NUCLEOTIDE 3'-PHOSPHODIESTERASE"/>
    <property type="match status" value="1"/>
</dbReference>
<dbReference type="RefSeq" id="XP_021800748.1">
    <property type="nucleotide sequence ID" value="XM_021945056.1"/>
</dbReference>
<dbReference type="Pfam" id="PF13563">
    <property type="entry name" value="2_5_RNA_ligase2"/>
    <property type="match status" value="1"/>
</dbReference>
<keyword evidence="1" id="KW-0732">Signal</keyword>